<dbReference type="SUPFAM" id="SSF48097">
    <property type="entry name" value="Regulator of G-protein signaling, RGS"/>
    <property type="match status" value="2"/>
</dbReference>
<dbReference type="STRING" id="35570.A0A1I8NQI9"/>
<dbReference type="Gene3D" id="1.10.167.10">
    <property type="entry name" value="Regulator of G-protein Signalling 4, domain 2"/>
    <property type="match status" value="2"/>
</dbReference>
<reference evidence="4" key="1">
    <citation type="submission" date="2015-05" db="EMBL/GenBank/DDBJ databases">
        <authorList>
            <person name="Wilson R.K."/>
            <person name="Warren W.C."/>
            <person name="Olafson P."/>
        </authorList>
    </citation>
    <scope>NUCLEOTIDE SEQUENCE [LARGE SCALE GENOMIC DNA]</scope>
    <source>
        <strain evidence="4">USDA</strain>
    </source>
</reference>
<sequence>MSTMFKYFKKQRSRLNSSNENDPQTDQVDNAVGVSAGSCGQDFPEEVAGAALKRHSLRSTTSIHSFCEEVFLEELSNQGIFTAHGPGGNCGGSDNDDAVSYGALSLGALSSCYNGTGGSVSHPISVHSMMGYDEELFKCHSRLSMNLTSIVCEPNCLSYFVQYLDKKNALPLIKFYLDTENFKNSALAQLRKELKCKLMSQQIPEEVGGVTGADDVDTEITTTVITQNDTDDDQIQNKQQQQQQVDNQTRGGERHINVLTPANVGNTGTDIEADDSCHVSELKTLCDLSMRKPLTDDEKSQIYAETNKHIYKTNERHKLKASSELSLCSLMSNFSEINENAIISMASVKDALGIYTKYLIQDSKERIELPVDILSKISLIICKKDEHEDAEEGGSSTTITADCFLEAQQYVLNKLEKDFLSDFLQSTYYAKYCVDLIEGHCININDILHSEVTLFYFMEYLEQHHERDCLDFWSTAINYRKSYVSSIEMNEKEAQSDAMIIYEKFFSLQNESKLWSSNKLRANVEACICTEGMVYHCFDLPLKVAAKYLERKYLGSFLKSSLFSNYMNELKSKIQDETDAKDGLTTNKFPKKLALRRCVSDKSSNRHRKTLSDCTLDKKLTISQHNTLLASMDNHSHNQHQQRNQAQQRQQTLPTSSSATNLEKFHMSIDSSQLTNPDLLWHRSNSNNLKFGRVNSLGRYERDFISPSDALHKTANTSSNWSLSLKGTKLKNAMRKLVNLREDNVQEEIAWQVAEMIVKDVTSVTMAAHSNCTKDKTQQH</sequence>
<dbReference type="VEuPathDB" id="VectorBase:SCAU001153"/>
<dbReference type="Pfam" id="PF00615">
    <property type="entry name" value="RGS"/>
    <property type="match status" value="2"/>
</dbReference>
<feature type="compositionally biased region" description="Low complexity" evidence="1">
    <location>
        <begin position="639"/>
        <end position="651"/>
    </location>
</feature>
<dbReference type="OrthoDB" id="5584247at2759"/>
<evidence type="ECO:0000256" key="1">
    <source>
        <dbReference type="SAM" id="MobiDB-lite"/>
    </source>
</evidence>
<dbReference type="KEGG" id="scac:106083088"/>
<gene>
    <name evidence="3" type="primary">106083088</name>
</gene>
<evidence type="ECO:0000259" key="2">
    <source>
        <dbReference type="PROSITE" id="PS50132"/>
    </source>
</evidence>
<dbReference type="GO" id="GO:0005886">
    <property type="term" value="C:plasma membrane"/>
    <property type="evidence" value="ECO:0007669"/>
    <property type="project" value="TreeGrafter"/>
</dbReference>
<dbReference type="EnsemblMetazoa" id="SCAU001153-RA">
    <property type="protein sequence ID" value="SCAU001153-PA"/>
    <property type="gene ID" value="SCAU001153"/>
</dbReference>
<dbReference type="EnsemblMetazoa" id="SCAU001153-RB">
    <property type="protein sequence ID" value="SCAU001153-PB"/>
    <property type="gene ID" value="SCAU001153"/>
</dbReference>
<dbReference type="Proteomes" id="UP000095300">
    <property type="component" value="Unassembled WGS sequence"/>
</dbReference>
<dbReference type="CDD" id="cd12804">
    <property type="entry name" value="AKAP10_AKB"/>
    <property type="match status" value="1"/>
</dbReference>
<proteinExistence type="predicted"/>
<organism evidence="3 4">
    <name type="scientific">Stomoxys calcitrans</name>
    <name type="common">Stable fly</name>
    <name type="synonym">Conops calcitrans</name>
    <dbReference type="NCBI Taxonomy" id="35570"/>
    <lineage>
        <taxon>Eukaryota</taxon>
        <taxon>Metazoa</taxon>
        <taxon>Ecdysozoa</taxon>
        <taxon>Arthropoda</taxon>
        <taxon>Hexapoda</taxon>
        <taxon>Insecta</taxon>
        <taxon>Pterygota</taxon>
        <taxon>Neoptera</taxon>
        <taxon>Endopterygota</taxon>
        <taxon>Diptera</taxon>
        <taxon>Brachycera</taxon>
        <taxon>Muscomorpha</taxon>
        <taxon>Muscoidea</taxon>
        <taxon>Muscidae</taxon>
        <taxon>Stomoxys</taxon>
    </lineage>
</organism>
<dbReference type="InterPro" id="IPR037719">
    <property type="entry name" value="AKAP10_AKB_dom"/>
</dbReference>
<dbReference type="GO" id="GO:0051018">
    <property type="term" value="F:protein kinase A binding"/>
    <property type="evidence" value="ECO:0007669"/>
    <property type="project" value="InterPro"/>
</dbReference>
<protein>
    <recommendedName>
        <fullName evidence="2">RGS domain-containing protein</fullName>
    </recommendedName>
</protein>
<feature type="compositionally biased region" description="Polar residues" evidence="1">
    <location>
        <begin position="14"/>
        <end position="28"/>
    </location>
</feature>
<dbReference type="InterPro" id="IPR036305">
    <property type="entry name" value="RGS_sf"/>
</dbReference>
<feature type="region of interest" description="Disordered" evidence="1">
    <location>
        <begin position="634"/>
        <end position="656"/>
    </location>
</feature>
<evidence type="ECO:0000313" key="4">
    <source>
        <dbReference type="Proteomes" id="UP000095300"/>
    </source>
</evidence>
<dbReference type="GO" id="GO:0005739">
    <property type="term" value="C:mitochondrion"/>
    <property type="evidence" value="ECO:0007669"/>
    <property type="project" value="TreeGrafter"/>
</dbReference>
<feature type="region of interest" description="Disordered" evidence="1">
    <location>
        <begin position="12"/>
        <end position="32"/>
    </location>
</feature>
<dbReference type="GO" id="GO:0008104">
    <property type="term" value="P:intracellular protein localization"/>
    <property type="evidence" value="ECO:0007669"/>
    <property type="project" value="TreeGrafter"/>
</dbReference>
<evidence type="ECO:0000313" key="3">
    <source>
        <dbReference type="EnsemblMetazoa" id="SCAU001153-PA"/>
    </source>
</evidence>
<dbReference type="PANTHER" id="PTHR13155:SF1">
    <property type="entry name" value="A-KINASE ANCHOR PROTEIN 10, MITOCHONDRIAL"/>
    <property type="match status" value="1"/>
</dbReference>
<keyword evidence="4" id="KW-1185">Reference proteome</keyword>
<dbReference type="InterPro" id="IPR044926">
    <property type="entry name" value="RGS_subdomain_2"/>
</dbReference>
<dbReference type="PROSITE" id="PS50132">
    <property type="entry name" value="RGS"/>
    <property type="match status" value="2"/>
</dbReference>
<dbReference type="AlphaFoldDB" id="A0A1I8NQI9"/>
<dbReference type="InterPro" id="IPR052246">
    <property type="entry name" value="Cell_Polariz_PKAAnc"/>
</dbReference>
<accession>A0A1I8NQI9</accession>
<feature type="domain" description="RGS" evidence="2">
    <location>
        <begin position="443"/>
        <end position="567"/>
    </location>
</feature>
<dbReference type="SMART" id="SM00315">
    <property type="entry name" value="RGS"/>
    <property type="match status" value="2"/>
</dbReference>
<feature type="region of interest" description="Disordered" evidence="1">
    <location>
        <begin position="226"/>
        <end position="269"/>
    </location>
</feature>
<feature type="compositionally biased region" description="Low complexity" evidence="1">
    <location>
        <begin position="236"/>
        <end position="249"/>
    </location>
</feature>
<dbReference type="PANTHER" id="PTHR13155">
    <property type="entry name" value="A-KINASE ANCHOR PROTEINS"/>
    <property type="match status" value="1"/>
</dbReference>
<feature type="domain" description="RGS" evidence="2">
    <location>
        <begin position="354"/>
        <end position="433"/>
    </location>
</feature>
<dbReference type="InterPro" id="IPR016137">
    <property type="entry name" value="RGS"/>
</dbReference>
<reference evidence="3" key="2">
    <citation type="submission" date="2020-05" db="UniProtKB">
        <authorList>
            <consortium name="EnsemblMetazoa"/>
        </authorList>
    </citation>
    <scope>IDENTIFICATION</scope>
    <source>
        <strain evidence="3">USDA</strain>
    </source>
</reference>
<name>A0A1I8NQI9_STOCA</name>